<accession>A0ABV6QC66</accession>
<dbReference type="SUPFAM" id="SSF55811">
    <property type="entry name" value="Nudix"/>
    <property type="match status" value="1"/>
</dbReference>
<dbReference type="InterPro" id="IPR000086">
    <property type="entry name" value="NUDIX_hydrolase_dom"/>
</dbReference>
<comment type="caution">
    <text evidence="3">The sequence shown here is derived from an EMBL/GenBank/DDBJ whole genome shotgun (WGS) entry which is preliminary data.</text>
</comment>
<gene>
    <name evidence="3" type="ORF">ACFFGA_10535</name>
</gene>
<protein>
    <submittedName>
        <fullName evidence="3">NUDIX domain-containing protein</fullName>
    </submittedName>
</protein>
<dbReference type="PANTHER" id="PTHR10885">
    <property type="entry name" value="ISOPENTENYL-DIPHOSPHATE DELTA-ISOMERASE"/>
    <property type="match status" value="1"/>
</dbReference>
<evidence type="ECO:0000313" key="4">
    <source>
        <dbReference type="Proteomes" id="UP001589832"/>
    </source>
</evidence>
<dbReference type="InterPro" id="IPR015797">
    <property type="entry name" value="NUDIX_hydrolase-like_dom_sf"/>
</dbReference>
<organism evidence="3 4">
    <name type="scientific">Winogradskyella pulchriflava</name>
    <dbReference type="NCBI Taxonomy" id="1110688"/>
    <lineage>
        <taxon>Bacteria</taxon>
        <taxon>Pseudomonadati</taxon>
        <taxon>Bacteroidota</taxon>
        <taxon>Flavobacteriia</taxon>
        <taxon>Flavobacteriales</taxon>
        <taxon>Flavobacteriaceae</taxon>
        <taxon>Winogradskyella</taxon>
    </lineage>
</organism>
<dbReference type="Gene3D" id="3.90.79.10">
    <property type="entry name" value="Nucleoside Triphosphate Pyrophosphohydrolase"/>
    <property type="match status" value="1"/>
</dbReference>
<keyword evidence="1" id="KW-0378">Hydrolase</keyword>
<reference evidence="3 4" key="1">
    <citation type="submission" date="2024-09" db="EMBL/GenBank/DDBJ databases">
        <authorList>
            <person name="Sun Q."/>
            <person name="Mori K."/>
        </authorList>
    </citation>
    <scope>NUCLEOTIDE SEQUENCE [LARGE SCALE GENOMIC DNA]</scope>
    <source>
        <strain evidence="3 4">NCAIM B.02481</strain>
    </source>
</reference>
<evidence type="ECO:0000256" key="1">
    <source>
        <dbReference type="ARBA" id="ARBA00022801"/>
    </source>
</evidence>
<dbReference type="PROSITE" id="PS51462">
    <property type="entry name" value="NUDIX"/>
    <property type="match status" value="1"/>
</dbReference>
<dbReference type="EMBL" id="JBHLTQ010000005">
    <property type="protein sequence ID" value="MFC0604991.1"/>
    <property type="molecule type" value="Genomic_DNA"/>
</dbReference>
<sequence>MDEYLDIVDEKCRPTGEVALKSEVHKNGWLHNTVHVWFYTNDGRILLQQRSHKKKICPLLWDVSVAGHVDAGESIEDAAVRETKEEIGLEIHRNDLRRISTQFHEATYFNGAIQDNEFHHVFISELKVPFEDLVPQPNEVEALKLVTLETFTDLALNSAKNMHFVDSNQGYYHFVNFEIHNELTFE</sequence>
<dbReference type="InterPro" id="IPR020084">
    <property type="entry name" value="NUDIX_hydrolase_CS"/>
</dbReference>
<evidence type="ECO:0000259" key="2">
    <source>
        <dbReference type="PROSITE" id="PS51462"/>
    </source>
</evidence>
<dbReference type="Pfam" id="PF00293">
    <property type="entry name" value="NUDIX"/>
    <property type="match status" value="1"/>
</dbReference>
<keyword evidence="4" id="KW-1185">Reference proteome</keyword>
<dbReference type="Proteomes" id="UP001589832">
    <property type="component" value="Unassembled WGS sequence"/>
</dbReference>
<evidence type="ECO:0000313" key="3">
    <source>
        <dbReference type="EMBL" id="MFC0604991.1"/>
    </source>
</evidence>
<dbReference type="CDD" id="cd04692">
    <property type="entry name" value="NUDIX_Hydrolase"/>
    <property type="match status" value="1"/>
</dbReference>
<proteinExistence type="predicted"/>
<name>A0ABV6QC66_9FLAO</name>
<dbReference type="RefSeq" id="WP_386063574.1">
    <property type="nucleotide sequence ID" value="NZ_JBHLTQ010000005.1"/>
</dbReference>
<dbReference type="PANTHER" id="PTHR10885:SF0">
    <property type="entry name" value="ISOPENTENYL-DIPHOSPHATE DELTA-ISOMERASE"/>
    <property type="match status" value="1"/>
</dbReference>
<feature type="domain" description="Nudix hydrolase" evidence="2">
    <location>
        <begin position="29"/>
        <end position="169"/>
    </location>
</feature>
<dbReference type="PROSITE" id="PS00893">
    <property type="entry name" value="NUDIX_BOX"/>
    <property type="match status" value="1"/>
</dbReference>